<dbReference type="AlphaFoldDB" id="A0A919XPL6"/>
<evidence type="ECO:0000313" key="1">
    <source>
        <dbReference type="EMBL" id="GIO36902.1"/>
    </source>
</evidence>
<dbReference type="RefSeq" id="WP_212939217.1">
    <property type="nucleotide sequence ID" value="NZ_BORR01000005.1"/>
</dbReference>
<comment type="caution">
    <text evidence="1">The sequence shown here is derived from an EMBL/GenBank/DDBJ whole genome shotgun (WGS) entry which is preliminary data.</text>
</comment>
<sequence>MNELRAVAIGPDRTEIVVGFGTNEELAAWYRSEVEVSEEEWADYTVSDFPLDKKLEWEDAGEMTLRELVADCSDFPIIAGWED</sequence>
<protein>
    <submittedName>
        <fullName evidence="1">Uncharacterized protein</fullName>
    </submittedName>
</protein>
<keyword evidence="2" id="KW-1185">Reference proteome</keyword>
<gene>
    <name evidence="1" type="ORF">J41TS12_17630</name>
</gene>
<name>A0A919XPL6_9BACL</name>
<proteinExistence type="predicted"/>
<reference evidence="1 2" key="1">
    <citation type="submission" date="2021-03" db="EMBL/GenBank/DDBJ databases">
        <title>Antimicrobial resistance genes in bacteria isolated from Japanese honey, and their potential for conferring macrolide and lincosamide resistance in the American foulbrood pathogen Paenibacillus larvae.</title>
        <authorList>
            <person name="Okamoto M."/>
            <person name="Kumagai M."/>
            <person name="Kanamori H."/>
            <person name="Takamatsu D."/>
        </authorList>
    </citation>
    <scope>NUCLEOTIDE SEQUENCE [LARGE SCALE GENOMIC DNA]</scope>
    <source>
        <strain evidence="1 2">J41TS12</strain>
    </source>
</reference>
<evidence type="ECO:0000313" key="2">
    <source>
        <dbReference type="Proteomes" id="UP000681162"/>
    </source>
</evidence>
<dbReference type="Proteomes" id="UP000681162">
    <property type="component" value="Unassembled WGS sequence"/>
</dbReference>
<accession>A0A919XPL6</accession>
<organism evidence="1 2">
    <name type="scientific">Paenibacillus antibioticophila</name>
    <dbReference type="NCBI Taxonomy" id="1274374"/>
    <lineage>
        <taxon>Bacteria</taxon>
        <taxon>Bacillati</taxon>
        <taxon>Bacillota</taxon>
        <taxon>Bacilli</taxon>
        <taxon>Bacillales</taxon>
        <taxon>Paenibacillaceae</taxon>
        <taxon>Paenibacillus</taxon>
    </lineage>
</organism>
<dbReference type="EMBL" id="BORR01000005">
    <property type="protein sequence ID" value="GIO36902.1"/>
    <property type="molecule type" value="Genomic_DNA"/>
</dbReference>